<sequence>MVDQNVKKKIKEYLKDPPEKFGKVINFLEEEANANYNTILVSSVKIDQTFQELVDKLVKEIDNLRLRKNSSLISDVKLDGKLNFNQDEQLNVKQDGNLSLKEDGNLNLQQDGNLTWSSLIDMETALRVIGKFAGAVVGTAVLPGIGTVIGGIVGGKLSTSLAGIIKN</sequence>
<keyword evidence="2" id="KW-1185">Reference proteome</keyword>
<reference evidence="1 2" key="1">
    <citation type="submission" date="2022-05" db="EMBL/GenBank/DDBJ databases">
        <title>A multi-omics perspective on studying reproductive biology in Daphnia sinensis.</title>
        <authorList>
            <person name="Jia J."/>
        </authorList>
    </citation>
    <scope>NUCLEOTIDE SEQUENCE [LARGE SCALE GENOMIC DNA]</scope>
    <source>
        <strain evidence="1 2">WSL</strain>
    </source>
</reference>
<accession>A0AAD5L7V2</accession>
<evidence type="ECO:0000313" key="1">
    <source>
        <dbReference type="EMBL" id="KAI9557318.1"/>
    </source>
</evidence>
<organism evidence="1 2">
    <name type="scientific">Daphnia sinensis</name>
    <dbReference type="NCBI Taxonomy" id="1820382"/>
    <lineage>
        <taxon>Eukaryota</taxon>
        <taxon>Metazoa</taxon>
        <taxon>Ecdysozoa</taxon>
        <taxon>Arthropoda</taxon>
        <taxon>Crustacea</taxon>
        <taxon>Branchiopoda</taxon>
        <taxon>Diplostraca</taxon>
        <taxon>Cladocera</taxon>
        <taxon>Anomopoda</taxon>
        <taxon>Daphniidae</taxon>
        <taxon>Daphnia</taxon>
        <taxon>Daphnia similis group</taxon>
    </lineage>
</organism>
<comment type="caution">
    <text evidence="1">The sequence shown here is derived from an EMBL/GenBank/DDBJ whole genome shotgun (WGS) entry which is preliminary data.</text>
</comment>
<protein>
    <submittedName>
        <fullName evidence="1">Uncharacterized protein</fullName>
    </submittedName>
</protein>
<evidence type="ECO:0000313" key="2">
    <source>
        <dbReference type="Proteomes" id="UP000820818"/>
    </source>
</evidence>
<dbReference type="AlphaFoldDB" id="A0AAD5L7V2"/>
<dbReference type="EMBL" id="WJBH02000006">
    <property type="protein sequence ID" value="KAI9557318.1"/>
    <property type="molecule type" value="Genomic_DNA"/>
</dbReference>
<proteinExistence type="predicted"/>
<dbReference type="Proteomes" id="UP000820818">
    <property type="component" value="Linkage Group LG6"/>
</dbReference>
<name>A0AAD5L7V2_9CRUS</name>
<gene>
    <name evidence="1" type="ORF">GHT06_017146</name>
</gene>